<evidence type="ECO:0000256" key="9">
    <source>
        <dbReference type="HAMAP-Rule" id="MF_00554"/>
    </source>
</evidence>
<sequence length="219" mass="25173">MMHLILADSELELVPQAIQGHPAIVKHAKMRKKKPSRILLDSTYHHQAIRSKYAAEAERRGRPDIVHFFLMNAQESLLNYEGKLRVYVHTRNNDVIRISPETRLPKSYNRFVGLMEHVFQNKYVPDKENPLLTLEKMSLRALVDEIGNKAVVLSEKGKKVNLKEYDIPEDITFIIGGFPSGDFLSNVNFADEIVSIYDGTLMAWVAAYEVIARYENLYL</sequence>
<name>B5IGZ9_ACIB4</name>
<dbReference type="PANTHER" id="PTHR12636">
    <property type="entry name" value="NEP1/MRA1"/>
    <property type="match status" value="1"/>
</dbReference>
<gene>
    <name evidence="9" type="primary">nep1</name>
    <name evidence="10" type="ordered locus">Aboo_0915</name>
</gene>
<protein>
    <recommendedName>
        <fullName evidence="9">Ribosomal RNA small subunit methyltransferase Nep1</fullName>
        <ecNumber evidence="9">2.1.1.-</ecNumber>
    </recommendedName>
    <alternativeName>
        <fullName evidence="9">16S rRNA (pseudouridine-N1-)-methyltransferase Nep1</fullName>
    </alternativeName>
</protein>
<keyword evidence="8 9" id="KW-0694">RNA-binding</keyword>
<evidence type="ECO:0000256" key="6">
    <source>
        <dbReference type="ARBA" id="ARBA00022691"/>
    </source>
</evidence>
<dbReference type="EC" id="2.1.1.-" evidence="9"/>
<dbReference type="HAMAP" id="MF_00554">
    <property type="entry name" value="NEP1"/>
    <property type="match status" value="1"/>
</dbReference>
<dbReference type="Gene3D" id="3.40.1280.10">
    <property type="match status" value="1"/>
</dbReference>
<dbReference type="InterPro" id="IPR029026">
    <property type="entry name" value="tRNA_m1G_MTases_N"/>
</dbReference>
<dbReference type="GeneID" id="8827868"/>
<feature type="site" description="Interaction with substrate rRNA" evidence="9">
    <location>
        <position position="106"/>
    </location>
</feature>
<dbReference type="Pfam" id="PF03587">
    <property type="entry name" value="EMG1"/>
    <property type="match status" value="1"/>
</dbReference>
<feature type="site" description="Interaction with substrate rRNA" evidence="9">
    <location>
        <position position="110"/>
    </location>
</feature>
<evidence type="ECO:0000256" key="1">
    <source>
        <dbReference type="ARBA" id="ARBA00008115"/>
    </source>
</evidence>
<evidence type="ECO:0000256" key="8">
    <source>
        <dbReference type="ARBA" id="ARBA00022884"/>
    </source>
</evidence>
<dbReference type="eggNOG" id="arCOG04122">
    <property type="taxonomic scope" value="Archaea"/>
</dbReference>
<dbReference type="HOGENOM" id="CLU_055846_1_3_2"/>
<evidence type="ECO:0000256" key="3">
    <source>
        <dbReference type="ARBA" id="ARBA00022552"/>
    </source>
</evidence>
<comment type="catalytic activity">
    <reaction evidence="9">
        <text>a pseudouridine in rRNA + S-adenosyl-L-methionine = an N(1)-methylpseudouridine in rRNA + S-adenosyl-L-homocysteine + H(+)</text>
        <dbReference type="Rhea" id="RHEA:46696"/>
        <dbReference type="Rhea" id="RHEA-COMP:11634"/>
        <dbReference type="Rhea" id="RHEA-COMP:13933"/>
        <dbReference type="ChEBI" id="CHEBI:15378"/>
        <dbReference type="ChEBI" id="CHEBI:57856"/>
        <dbReference type="ChEBI" id="CHEBI:59789"/>
        <dbReference type="ChEBI" id="CHEBI:65314"/>
        <dbReference type="ChEBI" id="CHEBI:74890"/>
    </reaction>
</comment>
<feature type="binding site" evidence="9">
    <location>
        <position position="176"/>
    </location>
    <ligand>
        <name>S-adenosyl-L-methionine</name>
        <dbReference type="ChEBI" id="CHEBI:59789"/>
    </ligand>
</feature>
<keyword evidence="4 9" id="KW-0489">Methyltransferase</keyword>
<dbReference type="PANTHER" id="PTHR12636:SF5">
    <property type="entry name" value="RIBOSOMAL RNA SMALL SUBUNIT METHYLTRANSFERASE NEP1"/>
    <property type="match status" value="1"/>
</dbReference>
<feature type="binding site" evidence="9">
    <location>
        <begin position="196"/>
        <end position="201"/>
    </location>
    <ligand>
        <name>S-adenosyl-L-methionine</name>
        <dbReference type="ChEBI" id="CHEBI:59789"/>
    </ligand>
</feature>
<feature type="site" description="Stabilizes Arg-xx" evidence="9">
    <location>
        <position position="64"/>
    </location>
</feature>
<dbReference type="CDD" id="cd18088">
    <property type="entry name" value="Nep1-like"/>
    <property type="match status" value="1"/>
</dbReference>
<dbReference type="STRING" id="439481.Aboo_0915"/>
<dbReference type="SUPFAM" id="SSF75217">
    <property type="entry name" value="alpha/beta knot"/>
    <property type="match status" value="1"/>
</dbReference>
<dbReference type="InterPro" id="IPR023503">
    <property type="entry name" value="Ribosome_NEP1_arc"/>
</dbReference>
<keyword evidence="6 9" id="KW-0949">S-adenosyl-L-methionine</keyword>
<organism evidence="10 11">
    <name type="scientific">Aciduliprofundum boonei (strain DSM 19572 / T469)</name>
    <dbReference type="NCBI Taxonomy" id="439481"/>
    <lineage>
        <taxon>Archaea</taxon>
        <taxon>Methanobacteriati</taxon>
        <taxon>Thermoplasmatota</taxon>
        <taxon>DHVE2 group</taxon>
        <taxon>Candidatus Aciduliprofundum</taxon>
    </lineage>
</organism>
<keyword evidence="2 9" id="KW-0690">Ribosome biogenesis</keyword>
<keyword evidence="11" id="KW-1185">Reference proteome</keyword>
<keyword evidence="3 9" id="KW-0698">rRNA processing</keyword>
<accession>B5IGZ9</accession>
<dbReference type="GO" id="GO:0070037">
    <property type="term" value="F:rRNA (pseudouridine) methyltransferase activity"/>
    <property type="evidence" value="ECO:0007669"/>
    <property type="project" value="UniProtKB-UniRule"/>
</dbReference>
<dbReference type="RefSeq" id="WP_008086396.1">
    <property type="nucleotide sequence ID" value="NC_013926.1"/>
</dbReference>
<evidence type="ECO:0000256" key="5">
    <source>
        <dbReference type="ARBA" id="ARBA00022679"/>
    </source>
</evidence>
<proteinExistence type="inferred from homology"/>
<evidence type="ECO:0000256" key="7">
    <source>
        <dbReference type="ARBA" id="ARBA00022730"/>
    </source>
</evidence>
<evidence type="ECO:0000313" key="11">
    <source>
        <dbReference type="Proteomes" id="UP000001400"/>
    </source>
</evidence>
<dbReference type="OrthoDB" id="7612at2157"/>
<comment type="subunit">
    <text evidence="9">Homodimer.</text>
</comment>
<dbReference type="GO" id="GO:0019843">
    <property type="term" value="F:rRNA binding"/>
    <property type="evidence" value="ECO:0007669"/>
    <property type="project" value="UniProtKB-UniRule"/>
</dbReference>
<dbReference type="EMBL" id="CP001941">
    <property type="protein sequence ID" value="ADD08724.1"/>
    <property type="molecule type" value="Genomic_DNA"/>
</dbReference>
<comment type="function">
    <text evidence="9">Methyltransferase involved in ribosomal biogenesis. Specifically catalyzes the N1-methylation of the pseudouridine corresponding to position 914 in M.jannaschii 16S rRNA.</text>
</comment>
<keyword evidence="5 9" id="KW-0808">Transferase</keyword>
<comment type="similarity">
    <text evidence="1 9">Belongs to the class IV-like SAM-binding methyltransferase superfamily. RNA methyltransferase NEP1 family.</text>
</comment>
<feature type="binding site" evidence="9">
    <location>
        <position position="181"/>
    </location>
    <ligand>
        <name>S-adenosyl-L-methionine</name>
        <dbReference type="ChEBI" id="CHEBI:59789"/>
    </ligand>
</feature>
<dbReference type="InterPro" id="IPR029028">
    <property type="entry name" value="Alpha/beta_knot_MTases"/>
</dbReference>
<feature type="site" description="Interaction with substrate rRNA" evidence="9">
    <location>
        <position position="103"/>
    </location>
</feature>
<evidence type="ECO:0000256" key="4">
    <source>
        <dbReference type="ARBA" id="ARBA00022603"/>
    </source>
</evidence>
<feature type="site" description="Interaction with substrate rRNA" evidence="9">
    <location>
        <position position="62"/>
    </location>
</feature>
<dbReference type="KEGG" id="abi:Aboo_0915"/>
<dbReference type="InterPro" id="IPR005304">
    <property type="entry name" value="Rbsml_bgen_MeTrfase_EMG1/NEP1"/>
</dbReference>
<evidence type="ECO:0000256" key="2">
    <source>
        <dbReference type="ARBA" id="ARBA00022517"/>
    </source>
</evidence>
<dbReference type="NCBIfam" id="NF003207">
    <property type="entry name" value="PRK04171.2-2"/>
    <property type="match status" value="1"/>
</dbReference>
<dbReference type="AlphaFoldDB" id="B5IGZ9"/>
<evidence type="ECO:0000313" key="10">
    <source>
        <dbReference type="EMBL" id="ADD08724.1"/>
    </source>
</evidence>
<dbReference type="Proteomes" id="UP000001400">
    <property type="component" value="Chromosome"/>
</dbReference>
<reference evidence="10" key="1">
    <citation type="submission" date="2010-02" db="EMBL/GenBank/DDBJ databases">
        <title>Complete sequence of Aciduliprofundum boonei T469.</title>
        <authorList>
            <consortium name="US DOE Joint Genome Institute"/>
            <person name="Lucas S."/>
            <person name="Copeland A."/>
            <person name="Lapidus A."/>
            <person name="Cheng J.-F."/>
            <person name="Bruce D."/>
            <person name="Goodwin L."/>
            <person name="Pitluck S."/>
            <person name="Saunders E."/>
            <person name="Detter J.C."/>
            <person name="Han C."/>
            <person name="Tapia R."/>
            <person name="Land M."/>
            <person name="Hauser L."/>
            <person name="Kyrpides N."/>
            <person name="Mikhailova N."/>
            <person name="Flores G."/>
            <person name="Reysenbach A.-L."/>
            <person name="Woyke T."/>
        </authorList>
    </citation>
    <scope>NUCLEOTIDE SEQUENCE</scope>
    <source>
        <strain evidence="10">T469</strain>
    </source>
</reference>
<dbReference type="GO" id="GO:0070475">
    <property type="term" value="P:rRNA base methylation"/>
    <property type="evidence" value="ECO:0007669"/>
    <property type="project" value="InterPro"/>
</dbReference>
<keyword evidence="7 9" id="KW-0699">rRNA-binding</keyword>